<dbReference type="NCBIfam" id="TIGR01352">
    <property type="entry name" value="tonB_Cterm"/>
    <property type="match status" value="1"/>
</dbReference>
<dbReference type="InterPro" id="IPR037682">
    <property type="entry name" value="TonB_C"/>
</dbReference>
<proteinExistence type="inferred from homology"/>
<dbReference type="PANTHER" id="PTHR33446">
    <property type="entry name" value="PROTEIN TONB-RELATED"/>
    <property type="match status" value="1"/>
</dbReference>
<keyword evidence="5" id="KW-0997">Cell inner membrane</keyword>
<evidence type="ECO:0000256" key="6">
    <source>
        <dbReference type="ARBA" id="ARBA00022692"/>
    </source>
</evidence>
<organism evidence="12">
    <name type="scientific">uncultured Sphingomonadaceae bacterium</name>
    <dbReference type="NCBI Taxonomy" id="169976"/>
    <lineage>
        <taxon>Bacteria</taxon>
        <taxon>Pseudomonadati</taxon>
        <taxon>Pseudomonadota</taxon>
        <taxon>Alphaproteobacteria</taxon>
        <taxon>Sphingomonadales</taxon>
        <taxon>Sphingomonadaceae</taxon>
        <taxon>environmental samples</taxon>
    </lineage>
</organism>
<dbReference type="EMBL" id="CADCVW010000043">
    <property type="protein sequence ID" value="CAA9495631.1"/>
    <property type="molecule type" value="Genomic_DNA"/>
</dbReference>
<evidence type="ECO:0000259" key="11">
    <source>
        <dbReference type="PROSITE" id="PS52015"/>
    </source>
</evidence>
<dbReference type="InterPro" id="IPR006260">
    <property type="entry name" value="TonB/TolA_C"/>
</dbReference>
<accession>A0A6J4SLN8</accession>
<evidence type="ECO:0000256" key="8">
    <source>
        <dbReference type="ARBA" id="ARBA00022989"/>
    </source>
</evidence>
<keyword evidence="7" id="KW-0653">Protein transport</keyword>
<feature type="compositionally biased region" description="Pro residues" evidence="10">
    <location>
        <begin position="119"/>
        <end position="134"/>
    </location>
</feature>
<evidence type="ECO:0000256" key="10">
    <source>
        <dbReference type="SAM" id="MobiDB-lite"/>
    </source>
</evidence>
<feature type="compositionally biased region" description="Pro residues" evidence="10">
    <location>
        <begin position="101"/>
        <end position="112"/>
    </location>
</feature>
<dbReference type="Pfam" id="PF03544">
    <property type="entry name" value="TonB_C"/>
    <property type="match status" value="1"/>
</dbReference>
<sequence>MPAIGGFAAQRRSSPASLALVDAAHAAAVAALLLAKGPVIFDHEPVITEAINIPLKPPPPPELMVEQPKTAPSVLDLPDPIIAPPLPRPMPPVDRTDAPAPSLPLPPGPPTPDLALGPKLPPPLPVPQPEPKAPPVRVDARLDPRYAGALQPDYPSSELRAENEGNVTVRVTIGRDGRVAAVECVRAASDAFCQATREQALRRWRFKPATEDGRPVEASKTMMVRFLLENA</sequence>
<dbReference type="SUPFAM" id="SSF74653">
    <property type="entry name" value="TolA/TonB C-terminal domain"/>
    <property type="match status" value="1"/>
</dbReference>
<evidence type="ECO:0000313" key="12">
    <source>
        <dbReference type="EMBL" id="CAA9495631.1"/>
    </source>
</evidence>
<dbReference type="GO" id="GO:0031992">
    <property type="term" value="F:energy transducer activity"/>
    <property type="evidence" value="ECO:0007669"/>
    <property type="project" value="TreeGrafter"/>
</dbReference>
<name>A0A6J4SLN8_9SPHN</name>
<reference evidence="12" key="1">
    <citation type="submission" date="2020-02" db="EMBL/GenBank/DDBJ databases">
        <authorList>
            <person name="Meier V. D."/>
        </authorList>
    </citation>
    <scope>NUCLEOTIDE SEQUENCE</scope>
    <source>
        <strain evidence="12">AVDCRST_MAG39</strain>
    </source>
</reference>
<comment type="subcellular location">
    <subcellularLocation>
        <location evidence="1">Cell inner membrane</location>
        <topology evidence="1">Single-pass membrane protein</topology>
        <orientation evidence="1">Periplasmic side</orientation>
    </subcellularLocation>
</comment>
<keyword evidence="8" id="KW-1133">Transmembrane helix</keyword>
<dbReference type="PANTHER" id="PTHR33446:SF2">
    <property type="entry name" value="PROTEIN TONB"/>
    <property type="match status" value="1"/>
</dbReference>
<feature type="compositionally biased region" description="Pro residues" evidence="10">
    <location>
        <begin position="81"/>
        <end position="92"/>
    </location>
</feature>
<evidence type="ECO:0000256" key="7">
    <source>
        <dbReference type="ARBA" id="ARBA00022927"/>
    </source>
</evidence>
<dbReference type="GO" id="GO:0055085">
    <property type="term" value="P:transmembrane transport"/>
    <property type="evidence" value="ECO:0007669"/>
    <property type="project" value="InterPro"/>
</dbReference>
<feature type="domain" description="TonB C-terminal" evidence="11">
    <location>
        <begin position="139"/>
        <end position="231"/>
    </location>
</feature>
<evidence type="ECO:0000256" key="4">
    <source>
        <dbReference type="ARBA" id="ARBA00022475"/>
    </source>
</evidence>
<protein>
    <recommendedName>
        <fullName evidence="11">TonB C-terminal domain-containing protein</fullName>
    </recommendedName>
</protein>
<evidence type="ECO:0000256" key="5">
    <source>
        <dbReference type="ARBA" id="ARBA00022519"/>
    </source>
</evidence>
<keyword evidence="3" id="KW-0813">Transport</keyword>
<evidence type="ECO:0000256" key="9">
    <source>
        <dbReference type="ARBA" id="ARBA00023136"/>
    </source>
</evidence>
<dbReference type="AlphaFoldDB" id="A0A6J4SLN8"/>
<comment type="similarity">
    <text evidence="2">Belongs to the TonB family.</text>
</comment>
<feature type="region of interest" description="Disordered" evidence="10">
    <location>
        <begin position="81"/>
        <end position="134"/>
    </location>
</feature>
<keyword evidence="6" id="KW-0812">Transmembrane</keyword>
<dbReference type="GO" id="GO:0015031">
    <property type="term" value="P:protein transport"/>
    <property type="evidence" value="ECO:0007669"/>
    <property type="project" value="UniProtKB-KW"/>
</dbReference>
<dbReference type="GO" id="GO:0098797">
    <property type="term" value="C:plasma membrane protein complex"/>
    <property type="evidence" value="ECO:0007669"/>
    <property type="project" value="TreeGrafter"/>
</dbReference>
<gene>
    <name evidence="12" type="ORF">AVDCRST_MAG39-1104</name>
</gene>
<dbReference type="PROSITE" id="PS52015">
    <property type="entry name" value="TONB_CTD"/>
    <property type="match status" value="1"/>
</dbReference>
<dbReference type="Gene3D" id="3.30.1150.10">
    <property type="match status" value="1"/>
</dbReference>
<keyword evidence="9" id="KW-0472">Membrane</keyword>
<evidence type="ECO:0000256" key="3">
    <source>
        <dbReference type="ARBA" id="ARBA00022448"/>
    </source>
</evidence>
<keyword evidence="4" id="KW-1003">Cell membrane</keyword>
<dbReference type="InterPro" id="IPR051045">
    <property type="entry name" value="TonB-dependent_transducer"/>
</dbReference>
<evidence type="ECO:0000256" key="1">
    <source>
        <dbReference type="ARBA" id="ARBA00004383"/>
    </source>
</evidence>
<evidence type="ECO:0000256" key="2">
    <source>
        <dbReference type="ARBA" id="ARBA00006555"/>
    </source>
</evidence>